<evidence type="ECO:0000313" key="1">
    <source>
        <dbReference type="EMBL" id="KIA92332.1"/>
    </source>
</evidence>
<dbReference type="EMBL" id="JSYN01000020">
    <property type="protein sequence ID" value="KIA92332.1"/>
    <property type="molecule type" value="Genomic_DNA"/>
</dbReference>
<name>A0A0C1FH54_9SPHI</name>
<accession>A0A0C1FH54</accession>
<protein>
    <submittedName>
        <fullName evidence="1">Uncharacterized protein</fullName>
    </submittedName>
</protein>
<gene>
    <name evidence="1" type="ORF">OC25_16735</name>
</gene>
<evidence type="ECO:0000313" key="2">
    <source>
        <dbReference type="Proteomes" id="UP000031246"/>
    </source>
</evidence>
<organism evidence="1 2">
    <name type="scientific">Pedobacter kyungheensis</name>
    <dbReference type="NCBI Taxonomy" id="1069985"/>
    <lineage>
        <taxon>Bacteria</taxon>
        <taxon>Pseudomonadati</taxon>
        <taxon>Bacteroidota</taxon>
        <taxon>Sphingobacteriia</taxon>
        <taxon>Sphingobacteriales</taxon>
        <taxon>Sphingobacteriaceae</taxon>
        <taxon>Pedobacter</taxon>
    </lineage>
</organism>
<comment type="caution">
    <text evidence="1">The sequence shown here is derived from an EMBL/GenBank/DDBJ whole genome shotgun (WGS) entry which is preliminary data.</text>
</comment>
<sequence>MECFSEEQKRLKGASEYRDVLGSASSVISTLKNRNGKVLFDNGCVNVCSKLDSVVFFNEKKDKCLLLLLQKSISGLENDQIRIIQGTLEQNRWTFSYDRMPDVPEVTFSVAKHEKKTSNINDPFKVLSDKGIEFVLNAGTTFDDNCKIDVAYWFAD</sequence>
<proteinExistence type="predicted"/>
<reference evidence="1 2" key="1">
    <citation type="submission" date="2014-10" db="EMBL/GenBank/DDBJ databases">
        <title>Pedobacter Kyungheensis.</title>
        <authorList>
            <person name="Anderson B.M."/>
            <person name="Newman J.D."/>
        </authorList>
    </citation>
    <scope>NUCLEOTIDE SEQUENCE [LARGE SCALE GENOMIC DNA]</scope>
    <source>
        <strain evidence="1 2">KACC 16221</strain>
    </source>
</reference>
<dbReference type="Proteomes" id="UP000031246">
    <property type="component" value="Unassembled WGS sequence"/>
</dbReference>
<dbReference type="AlphaFoldDB" id="A0A0C1FH54"/>
<keyword evidence="2" id="KW-1185">Reference proteome</keyword>